<organism evidence="1">
    <name type="scientific">termite gut metagenome</name>
    <dbReference type="NCBI Taxonomy" id="433724"/>
    <lineage>
        <taxon>unclassified sequences</taxon>
        <taxon>metagenomes</taxon>
        <taxon>organismal metagenomes</taxon>
    </lineage>
</organism>
<protein>
    <submittedName>
        <fullName evidence="1">Uncharacterized protein</fullName>
    </submittedName>
</protein>
<accession>A0A5J4SJV9</accession>
<proteinExistence type="predicted"/>
<name>A0A5J4SJV9_9ZZZZ</name>
<sequence>MLECNLNFKIKVPKNLMLLNLNSEKLVYLLIHLLSVQYDDLSYDSI</sequence>
<dbReference type="AlphaFoldDB" id="A0A5J4SJV9"/>
<dbReference type="EMBL" id="SNRY01000127">
    <property type="protein sequence ID" value="KAA6346535.1"/>
    <property type="molecule type" value="Genomic_DNA"/>
</dbReference>
<dbReference type="EMBL" id="SNRY01000127">
    <property type="protein sequence ID" value="KAA6346524.1"/>
    <property type="molecule type" value="Genomic_DNA"/>
</dbReference>
<gene>
    <name evidence="1" type="ORF">EZS27_005957</name>
    <name evidence="2" type="ORF">EZS27_005968</name>
</gene>
<evidence type="ECO:0000313" key="1">
    <source>
        <dbReference type="EMBL" id="KAA6346524.1"/>
    </source>
</evidence>
<evidence type="ECO:0000313" key="2">
    <source>
        <dbReference type="EMBL" id="KAA6346535.1"/>
    </source>
</evidence>
<reference evidence="1" key="1">
    <citation type="submission" date="2019-03" db="EMBL/GenBank/DDBJ databases">
        <title>Single cell metagenomics reveals metabolic interactions within the superorganism composed of flagellate Streblomastix strix and complex community of Bacteroidetes bacteria on its surface.</title>
        <authorList>
            <person name="Treitli S.C."/>
            <person name="Kolisko M."/>
            <person name="Husnik F."/>
            <person name="Keeling P."/>
            <person name="Hampl V."/>
        </authorList>
    </citation>
    <scope>NUCLEOTIDE SEQUENCE</scope>
    <source>
        <strain evidence="1">STM</strain>
    </source>
</reference>
<comment type="caution">
    <text evidence="1">The sequence shown here is derived from an EMBL/GenBank/DDBJ whole genome shotgun (WGS) entry which is preliminary data.</text>
</comment>